<protein>
    <recommendedName>
        <fullName evidence="5">Ribosomal RNA large subunit methyltransferase H</fullName>
        <ecNumber evidence="5">2.1.1.177</ecNumber>
    </recommendedName>
    <alternativeName>
        <fullName evidence="5">23S rRNA (pseudouridine1915-N3)-methyltransferase</fullName>
    </alternativeName>
    <alternativeName>
        <fullName evidence="5">23S rRNA m3Psi1915 methyltransferase</fullName>
    </alternativeName>
    <alternativeName>
        <fullName evidence="5">rRNA (pseudouridine-N3-)-methyltransferase RlmH</fullName>
    </alternativeName>
</protein>
<evidence type="ECO:0000256" key="5">
    <source>
        <dbReference type="HAMAP-Rule" id="MF_00658"/>
    </source>
</evidence>
<keyword evidence="2 5" id="KW-0808">Transferase</keyword>
<organism evidence="6 7">
    <name type="scientific">Methylocapsa palsarum</name>
    <dbReference type="NCBI Taxonomy" id="1612308"/>
    <lineage>
        <taxon>Bacteria</taxon>
        <taxon>Pseudomonadati</taxon>
        <taxon>Pseudomonadota</taxon>
        <taxon>Alphaproteobacteria</taxon>
        <taxon>Hyphomicrobiales</taxon>
        <taxon>Beijerinckiaceae</taxon>
        <taxon>Methylocapsa</taxon>
    </lineage>
</organism>
<evidence type="ECO:0000256" key="2">
    <source>
        <dbReference type="ARBA" id="ARBA00022679"/>
    </source>
</evidence>
<dbReference type="InterPro" id="IPR029028">
    <property type="entry name" value="Alpha/beta_knot_MTases"/>
</dbReference>
<proteinExistence type="inferred from homology"/>
<dbReference type="HAMAP" id="MF_00658">
    <property type="entry name" value="23SrRNA_methyltr_H"/>
    <property type="match status" value="1"/>
</dbReference>
<dbReference type="CDD" id="cd18081">
    <property type="entry name" value="RlmH-like"/>
    <property type="match status" value="1"/>
</dbReference>
<dbReference type="InterPro" id="IPR003742">
    <property type="entry name" value="RlmH-like"/>
</dbReference>
<dbReference type="RefSeq" id="WP_091680400.1">
    <property type="nucleotide sequence ID" value="NZ_FOSN01000005.1"/>
</dbReference>
<dbReference type="PANTHER" id="PTHR33603">
    <property type="entry name" value="METHYLTRANSFERASE"/>
    <property type="match status" value="1"/>
</dbReference>
<dbReference type="Pfam" id="PF02590">
    <property type="entry name" value="SPOUT_MTase"/>
    <property type="match status" value="1"/>
</dbReference>
<comment type="catalytic activity">
    <reaction evidence="5">
        <text>pseudouridine(1915) in 23S rRNA + S-adenosyl-L-methionine = N(3)-methylpseudouridine(1915) in 23S rRNA + S-adenosyl-L-homocysteine + H(+)</text>
        <dbReference type="Rhea" id="RHEA:42752"/>
        <dbReference type="Rhea" id="RHEA-COMP:10221"/>
        <dbReference type="Rhea" id="RHEA-COMP:10222"/>
        <dbReference type="ChEBI" id="CHEBI:15378"/>
        <dbReference type="ChEBI" id="CHEBI:57856"/>
        <dbReference type="ChEBI" id="CHEBI:59789"/>
        <dbReference type="ChEBI" id="CHEBI:65314"/>
        <dbReference type="ChEBI" id="CHEBI:74486"/>
        <dbReference type="EC" id="2.1.1.177"/>
    </reaction>
</comment>
<comment type="subcellular location">
    <subcellularLocation>
        <location evidence="5">Cytoplasm</location>
    </subcellularLocation>
</comment>
<name>A0A1I3Y5G7_9HYPH</name>
<dbReference type="AlphaFoldDB" id="A0A1I3Y5G7"/>
<dbReference type="GO" id="GO:0070038">
    <property type="term" value="F:rRNA (pseudouridine-N3-)-methyltransferase activity"/>
    <property type="evidence" value="ECO:0007669"/>
    <property type="project" value="UniProtKB-UniRule"/>
</dbReference>
<evidence type="ECO:0000313" key="7">
    <source>
        <dbReference type="Proteomes" id="UP000198755"/>
    </source>
</evidence>
<evidence type="ECO:0000313" key="6">
    <source>
        <dbReference type="EMBL" id="SFK27088.1"/>
    </source>
</evidence>
<dbReference type="EC" id="2.1.1.177" evidence="5"/>
<comment type="similarity">
    <text evidence="4 5">Belongs to the RNA methyltransferase RlmH family.</text>
</comment>
<dbReference type="Gene3D" id="3.40.1280.10">
    <property type="match status" value="1"/>
</dbReference>
<dbReference type="NCBIfam" id="NF000989">
    <property type="entry name" value="PRK00103.2-3"/>
    <property type="match status" value="1"/>
</dbReference>
<dbReference type="STRING" id="1612308.SAMN05444581_10519"/>
<keyword evidence="3 5" id="KW-0949">S-adenosyl-L-methionine</keyword>
<dbReference type="SUPFAM" id="SSF75217">
    <property type="entry name" value="alpha/beta knot"/>
    <property type="match status" value="1"/>
</dbReference>
<evidence type="ECO:0000256" key="4">
    <source>
        <dbReference type="ARBA" id="ARBA00038303"/>
    </source>
</evidence>
<feature type="binding site" evidence="5">
    <location>
        <position position="74"/>
    </location>
    <ligand>
        <name>S-adenosyl-L-methionine</name>
        <dbReference type="ChEBI" id="CHEBI:59789"/>
    </ligand>
</feature>
<feature type="binding site" evidence="5">
    <location>
        <begin position="125"/>
        <end position="130"/>
    </location>
    <ligand>
        <name>S-adenosyl-L-methionine</name>
        <dbReference type="ChEBI" id="CHEBI:59789"/>
    </ligand>
</feature>
<accession>A0A1I3Y5G7</accession>
<comment type="subunit">
    <text evidence="5">Homodimer.</text>
</comment>
<dbReference type="PIRSF" id="PIRSF004505">
    <property type="entry name" value="MT_bac"/>
    <property type="match status" value="1"/>
</dbReference>
<dbReference type="Proteomes" id="UP000198755">
    <property type="component" value="Unassembled WGS sequence"/>
</dbReference>
<keyword evidence="5" id="KW-0963">Cytoplasm</keyword>
<sequence length="158" mass="16981">MRLVLACVGRARGPERDLAARYIERAGAAARGLGFPSVTVREFDESRARRAEDRKAEEAKAIRAAIGTADVIALDEGGENVSSREFARRLGLKRDQGAATLAIVIGGPDGLAPEFRAGAAMVLSFGAMTFPHQLVRLLAAEQIYRAVTILAGHPYHRD</sequence>
<dbReference type="OrthoDB" id="9806643at2"/>
<feature type="binding site" evidence="5">
    <location>
        <position position="106"/>
    </location>
    <ligand>
        <name>S-adenosyl-L-methionine</name>
        <dbReference type="ChEBI" id="CHEBI:59789"/>
    </ligand>
</feature>
<keyword evidence="1 5" id="KW-0489">Methyltransferase</keyword>
<gene>
    <name evidence="5" type="primary">rlmH</name>
    <name evidence="6" type="ORF">SAMN05444581_10519</name>
</gene>
<dbReference type="InterPro" id="IPR029026">
    <property type="entry name" value="tRNA_m1G_MTases_N"/>
</dbReference>
<dbReference type="EMBL" id="FOSN01000005">
    <property type="protein sequence ID" value="SFK27088.1"/>
    <property type="molecule type" value="Genomic_DNA"/>
</dbReference>
<dbReference type="PANTHER" id="PTHR33603:SF1">
    <property type="entry name" value="RIBOSOMAL RNA LARGE SUBUNIT METHYLTRANSFERASE H"/>
    <property type="match status" value="1"/>
</dbReference>
<evidence type="ECO:0000256" key="1">
    <source>
        <dbReference type="ARBA" id="ARBA00022603"/>
    </source>
</evidence>
<keyword evidence="7" id="KW-1185">Reference proteome</keyword>
<evidence type="ECO:0000256" key="3">
    <source>
        <dbReference type="ARBA" id="ARBA00022691"/>
    </source>
</evidence>
<dbReference type="GO" id="GO:0005737">
    <property type="term" value="C:cytoplasm"/>
    <property type="evidence" value="ECO:0007669"/>
    <property type="project" value="UniProtKB-SubCell"/>
</dbReference>
<keyword evidence="5" id="KW-0698">rRNA processing</keyword>
<comment type="function">
    <text evidence="5">Specifically methylates the pseudouridine at position 1915 (m3Psi1915) in 23S rRNA.</text>
</comment>
<reference evidence="6 7" key="1">
    <citation type="submission" date="2016-10" db="EMBL/GenBank/DDBJ databases">
        <authorList>
            <person name="de Groot N.N."/>
        </authorList>
    </citation>
    <scope>NUCLEOTIDE SEQUENCE [LARGE SCALE GENOMIC DNA]</scope>
    <source>
        <strain evidence="6 7">NE2</strain>
    </source>
</reference>